<dbReference type="SUPFAM" id="SSF64518">
    <property type="entry name" value="Phase 1 flagellin"/>
    <property type="match status" value="1"/>
</dbReference>
<keyword evidence="6" id="KW-0966">Cell projection</keyword>
<dbReference type="Proteomes" id="UP000604737">
    <property type="component" value="Unassembled WGS sequence"/>
</dbReference>
<dbReference type="NCBIfam" id="TIGR02550">
    <property type="entry name" value="flagell_flgL"/>
    <property type="match status" value="1"/>
</dbReference>
<evidence type="ECO:0000313" key="6">
    <source>
        <dbReference type="EMBL" id="GHD63441.1"/>
    </source>
</evidence>
<keyword evidence="6" id="KW-0969">Cilium</keyword>
<comment type="subcellular location">
    <subcellularLocation>
        <location evidence="1">Bacterial flagellum</location>
    </subcellularLocation>
    <subcellularLocation>
        <location evidence="2">Secreted</location>
    </subcellularLocation>
</comment>
<evidence type="ECO:0000256" key="1">
    <source>
        <dbReference type="ARBA" id="ARBA00004365"/>
    </source>
</evidence>
<accession>A0ABQ3H216</accession>
<keyword evidence="7" id="KW-1185">Reference proteome</keyword>
<evidence type="ECO:0000256" key="2">
    <source>
        <dbReference type="ARBA" id="ARBA00004613"/>
    </source>
</evidence>
<evidence type="ECO:0000256" key="3">
    <source>
        <dbReference type="ARBA" id="ARBA00005709"/>
    </source>
</evidence>
<reference evidence="7" key="1">
    <citation type="journal article" date="2019" name="Int. J. Syst. Evol. Microbiol.">
        <title>The Global Catalogue of Microorganisms (GCM) 10K type strain sequencing project: providing services to taxonomists for standard genome sequencing and annotation.</title>
        <authorList>
            <consortium name="The Broad Institute Genomics Platform"/>
            <consortium name="The Broad Institute Genome Sequencing Center for Infectious Disease"/>
            <person name="Wu L."/>
            <person name="Ma J."/>
        </authorList>
    </citation>
    <scope>NUCLEOTIDE SEQUENCE [LARGE SCALE GENOMIC DNA]</scope>
    <source>
        <strain evidence="7">KCTC 23701</strain>
    </source>
</reference>
<comment type="similarity">
    <text evidence="3">Belongs to the bacterial flagellin family.</text>
</comment>
<dbReference type="InterPro" id="IPR013384">
    <property type="entry name" value="Flagell_FlgL"/>
</dbReference>
<dbReference type="RefSeq" id="WP_189460516.1">
    <property type="nucleotide sequence ID" value="NZ_BMYO01000005.1"/>
</dbReference>
<gene>
    <name evidence="6" type="primary">lfgL</name>
    <name evidence="6" type="ORF">GCM10007350_20790</name>
</gene>
<keyword evidence="6" id="KW-0282">Flagellum</keyword>
<protein>
    <submittedName>
        <fullName evidence="6">Flagellar hook-associated protein 3</fullName>
    </submittedName>
</protein>
<comment type="caution">
    <text evidence="6">The sequence shown here is derived from an EMBL/GenBank/DDBJ whole genome shotgun (WGS) entry which is preliminary data.</text>
</comment>
<feature type="domain" description="Flagellin N-terminal" evidence="5">
    <location>
        <begin position="7"/>
        <end position="139"/>
    </location>
</feature>
<organism evidence="6 7">
    <name type="scientific">Jeongeupia chitinilytica</name>
    <dbReference type="NCBI Taxonomy" id="1041641"/>
    <lineage>
        <taxon>Bacteria</taxon>
        <taxon>Pseudomonadati</taxon>
        <taxon>Pseudomonadota</taxon>
        <taxon>Betaproteobacteria</taxon>
        <taxon>Neisseriales</taxon>
        <taxon>Chitinibacteraceae</taxon>
        <taxon>Jeongeupia</taxon>
    </lineage>
</organism>
<dbReference type="Pfam" id="PF00669">
    <property type="entry name" value="Flagellin_N"/>
    <property type="match status" value="1"/>
</dbReference>
<dbReference type="Gene3D" id="1.20.1330.10">
    <property type="entry name" value="f41 fragment of flagellin, N-terminal domain"/>
    <property type="match status" value="1"/>
</dbReference>
<dbReference type="EMBL" id="BMYO01000005">
    <property type="protein sequence ID" value="GHD63441.1"/>
    <property type="molecule type" value="Genomic_DNA"/>
</dbReference>
<dbReference type="PANTHER" id="PTHR42792:SF1">
    <property type="entry name" value="FLAGELLAR HOOK-ASSOCIATED PROTEIN 3"/>
    <property type="match status" value="1"/>
</dbReference>
<dbReference type="InterPro" id="IPR001029">
    <property type="entry name" value="Flagellin_N"/>
</dbReference>
<keyword evidence="4" id="KW-0975">Bacterial flagellum</keyword>
<dbReference type="InterPro" id="IPR001492">
    <property type="entry name" value="Flagellin"/>
</dbReference>
<evidence type="ECO:0000259" key="5">
    <source>
        <dbReference type="Pfam" id="PF00669"/>
    </source>
</evidence>
<dbReference type="PANTHER" id="PTHR42792">
    <property type="entry name" value="FLAGELLIN"/>
    <property type="match status" value="1"/>
</dbReference>
<name>A0ABQ3H216_9NEIS</name>
<evidence type="ECO:0000313" key="7">
    <source>
        <dbReference type="Proteomes" id="UP000604737"/>
    </source>
</evidence>
<proteinExistence type="inferred from homology"/>
<sequence length="303" mass="32463">MRIASTQYSASMNEALQLASTRLEDIMQQMSSGKRILRPSDDPVSSVRLSRMEREDAALTQYRDNIGALKSRLQQNEALLSGMTKDMQQARDLLVWAADGGNTSADVNAMSSSLQSLRDSLFYSANSKDQEGRYMFSGTLVTTATVIYDPTQPVGSRYSFTGNTDQQMVVVGNGVTKAANLSLDEVAGLLNRLDGTVATLQTPGVDVSNAVTHADIAGSLDLLDTVFNSVTGKIADLGGRQNTLSALDTNHENVSLSNQQAALTLGQLDYGKAAVELSGYTTAVQATQKAYGRVSQLSLFNVL</sequence>
<evidence type="ECO:0000256" key="4">
    <source>
        <dbReference type="ARBA" id="ARBA00023143"/>
    </source>
</evidence>